<dbReference type="SMART" id="SM00382">
    <property type="entry name" value="AAA"/>
    <property type="match status" value="2"/>
</dbReference>
<dbReference type="InterPro" id="IPR027417">
    <property type="entry name" value="P-loop_NTPase"/>
</dbReference>
<dbReference type="CDD" id="cd18604">
    <property type="entry name" value="ABC_6TM_VMR1_D2_like"/>
    <property type="match status" value="1"/>
</dbReference>
<dbReference type="InterPro" id="IPR003439">
    <property type="entry name" value="ABC_transporter-like_ATP-bd"/>
</dbReference>
<feature type="transmembrane region" description="Helical" evidence="9">
    <location>
        <begin position="554"/>
        <end position="570"/>
    </location>
</feature>
<feature type="transmembrane region" description="Helical" evidence="9">
    <location>
        <begin position="159"/>
        <end position="178"/>
    </location>
</feature>
<reference evidence="13" key="1">
    <citation type="submission" date="2024-06" db="EMBL/GenBank/DDBJ databases">
        <title>Draft Genome Sequences of Epichloe bromicola Strains Isolated from Elymus ciliaris.</title>
        <authorList>
            <consortium name="Epichloe bromicola genome sequencing consortium"/>
            <person name="Miura A."/>
            <person name="Imano S."/>
            <person name="Ashida A."/>
            <person name="Sato I."/>
            <person name="Chiba S."/>
            <person name="Tanaka A."/>
            <person name="Camagna M."/>
            <person name="Takemoto D."/>
        </authorList>
    </citation>
    <scope>NUCLEOTIDE SEQUENCE [LARGE SCALE GENOMIC DNA]</scope>
    <source>
        <strain evidence="13">DP</strain>
    </source>
</reference>
<sequence length="1526" mass="169894">MNVVIHKFRDYEFSPMRSRVTPDAVHAAIRQPQLFVGRIASTVLQIPWVVKATRAARSGIPQAIVLTISALLVALHLVRRWISPGPPSKPSIKSKASGIRWGYELLSQISRATALSFLAAACFQGHIHVLDLVLLAYVFLLGLARLVRDVSWRHAALHQVNLVLVAELMILCTAQLLPCIEIDFPCRIDASVLGASVVMALGLVVAMCTPREWIQPRLTEEIPGFQVPDEPAPEEACSWVDYYCTYQWLTPIIWKGTLGKLDMSGIPKLAWYDEPLYLLRRIQKARDVYKSTFRTSVRFQRTELSLMALWIGLSYVVENVAPFGMFRLLAFLDDPESAVYKPWVWLLLTFFGPLLRSILFQAYVFTSTRLIIRIKSAMTQELYHKALESMELEHDPFSEKFNDEKAKDDEEPNTKSTSAGRLANLMAADVDAIFRSRDMMIALVGVPAGTVVSFVGLYRMLGWASVVGVSILVLATPISVFLGKLIYNAQKRVRKAQDSRISLVTEYLASIKAIKYFAWEKPITEKIIESRALEQKGLWNISVLQVFINQVTQVFPYLALLVMFALHVIVDERRLTASTAFTTVYLVKNIRRNIMMASAFARSFAGALVAFGRLDKYFASTVPLVKYPEGPLRIEKGRFRRNKKATFALENISLDFVQGGLNVVTGQSGSGKSTLLLAILGETYLEAGYVQVPADIAYASQTSWLQNQTIQDNILFGSTMEQTRYDRILGACCLPEDLRELPEGDQTSVGENGTSLSGGQKARVALARALYSKAPLLLLDDIFPALDAKTSAGVWKYCFCGDLLKGRTVVLVTQVPWISSQADLSIVLERGQAKSAEANIGVVRRPIKIAEVLGGDSDDSSATEVETPPEPELRPSGDALNDPNKVAQDIPLKSIVDQEMKASGAVSRWTMVHYMGYFGHPVFAISCLLGLFLANVFYFGTNFWLSIWVEAYSKDSPVDVVYFLAIFATFILLELISHGFVVIMFEWGGWRAARRLHHDFIHVIMSVPLSWFKTIPMGRITNRFSGDMSSIDGMLSSMLCQTVDIFMVIFFRLGAVSSIMPVFMIPGLITCFIGAAIGEMYTRTAVVIKRLTSSAQSPVFSQFADTLAGLSVIRARKGKAEEFGFELADKLRIWSAASEANYNCNRWVGIRIDFVTSLVSLLAGIIAISKAGLVGAGLVGFSLTNANDLSQTVLYMVRSMNDLEVELQSFHRVKEYVKLEPEGKDDEPYPNEGESEYVDDESQVIPKDWPRSGEIEFRNVTIRYDPDGPDILSDINLKFKAGERVAVVGRTGSGKSTLVLSLLRFTDIVSGDVLFDGVDITKLPRHRLRESLTIIPQEAVLFNGSVEFNLDPTGRVPREQLEEALNHCKGIASFSGNVTEDGENDADEAAFHGHAQAITLSTEVDARGENFSHGQRQVLSLCRALIRKSKLMLLDEATASMDYETDRGVQQVLRNDLEATNDNRTLVTIAHRLRTILDYDSVVVMSAGRVLECGSPKELYRAKGQFYDMIYHSGEMEDLRKILDED</sequence>
<dbReference type="PROSITE" id="PS50929">
    <property type="entry name" value="ABC_TM1F"/>
    <property type="match status" value="2"/>
</dbReference>
<keyword evidence="6 9" id="KW-1133">Transmembrane helix</keyword>
<gene>
    <name evidence="12" type="primary">g62</name>
    <name evidence="12" type="ORF">EsDP_00000062</name>
</gene>
<comment type="caution">
    <text evidence="12">The sequence shown here is derived from an EMBL/GenBank/DDBJ whole genome shotgun (WGS) entry which is preliminary data.</text>
</comment>
<dbReference type="Pfam" id="PF00664">
    <property type="entry name" value="ABC_membrane"/>
    <property type="match status" value="2"/>
</dbReference>
<evidence type="ECO:0000256" key="4">
    <source>
        <dbReference type="ARBA" id="ARBA00022741"/>
    </source>
</evidence>
<feature type="transmembrane region" description="Helical" evidence="9">
    <location>
        <begin position="441"/>
        <end position="461"/>
    </location>
</feature>
<keyword evidence="3 9" id="KW-0812">Transmembrane</keyword>
<dbReference type="InterPro" id="IPR036640">
    <property type="entry name" value="ABC1_TM_sf"/>
</dbReference>
<dbReference type="PANTHER" id="PTHR24223:SF356">
    <property type="entry name" value="ATP-BINDING CASSETTE TRANSPORTER ABC4"/>
    <property type="match status" value="1"/>
</dbReference>
<dbReference type="PANTHER" id="PTHR24223">
    <property type="entry name" value="ATP-BINDING CASSETTE SUB-FAMILY C"/>
    <property type="match status" value="1"/>
</dbReference>
<evidence type="ECO:0000256" key="1">
    <source>
        <dbReference type="ARBA" id="ARBA00004370"/>
    </source>
</evidence>
<dbReference type="PROSITE" id="PS50893">
    <property type="entry name" value="ABC_TRANSPORTER_2"/>
    <property type="match status" value="2"/>
</dbReference>
<dbReference type="Pfam" id="PF00005">
    <property type="entry name" value="ABC_tran"/>
    <property type="match status" value="2"/>
</dbReference>
<feature type="domain" description="ABC transporter" evidence="10">
    <location>
        <begin position="632"/>
        <end position="855"/>
    </location>
</feature>
<evidence type="ECO:0000259" key="11">
    <source>
        <dbReference type="PROSITE" id="PS50929"/>
    </source>
</evidence>
<protein>
    <submittedName>
        <fullName evidence="12">Uncharacterized protein</fullName>
    </submittedName>
</protein>
<feature type="transmembrane region" description="Helical" evidence="9">
    <location>
        <begin position="1059"/>
        <end position="1081"/>
    </location>
</feature>
<feature type="transmembrane region" description="Helical" evidence="9">
    <location>
        <begin position="1158"/>
        <end position="1183"/>
    </location>
</feature>
<accession>A0ABQ0CDS8</accession>
<feature type="transmembrane region" description="Helical" evidence="9">
    <location>
        <begin position="304"/>
        <end position="323"/>
    </location>
</feature>
<keyword evidence="4" id="KW-0547">Nucleotide-binding</keyword>
<feature type="transmembrane region" description="Helical" evidence="9">
    <location>
        <begin position="343"/>
        <end position="365"/>
    </location>
</feature>
<dbReference type="SUPFAM" id="SSF52540">
    <property type="entry name" value="P-loop containing nucleoside triphosphate hydrolases"/>
    <property type="match status" value="2"/>
</dbReference>
<evidence type="ECO:0000256" key="2">
    <source>
        <dbReference type="ARBA" id="ARBA00022448"/>
    </source>
</evidence>
<feature type="transmembrane region" description="Helical" evidence="9">
    <location>
        <begin position="917"/>
        <end position="940"/>
    </location>
</feature>
<dbReference type="PROSITE" id="PS00211">
    <property type="entry name" value="ABC_TRANSPORTER_1"/>
    <property type="match status" value="2"/>
</dbReference>
<dbReference type="InterPro" id="IPR011527">
    <property type="entry name" value="ABC1_TM_dom"/>
</dbReference>
<feature type="transmembrane region" description="Helical" evidence="9">
    <location>
        <begin position="1033"/>
        <end position="1053"/>
    </location>
</feature>
<evidence type="ECO:0000313" key="12">
    <source>
        <dbReference type="EMBL" id="GAB0131599.1"/>
    </source>
</evidence>
<dbReference type="CDD" id="cd03250">
    <property type="entry name" value="ABCC_MRP_domain1"/>
    <property type="match status" value="1"/>
</dbReference>
<dbReference type="CDD" id="cd03244">
    <property type="entry name" value="ABCC_MRP_domain2"/>
    <property type="match status" value="1"/>
</dbReference>
<comment type="subcellular location">
    <subcellularLocation>
        <location evidence="1">Membrane</location>
    </subcellularLocation>
</comment>
<keyword evidence="7 9" id="KW-0472">Membrane</keyword>
<organism evidence="12 13">
    <name type="scientific">Epichloe bromicola</name>
    <dbReference type="NCBI Taxonomy" id="79588"/>
    <lineage>
        <taxon>Eukaryota</taxon>
        <taxon>Fungi</taxon>
        <taxon>Dikarya</taxon>
        <taxon>Ascomycota</taxon>
        <taxon>Pezizomycotina</taxon>
        <taxon>Sordariomycetes</taxon>
        <taxon>Hypocreomycetidae</taxon>
        <taxon>Hypocreales</taxon>
        <taxon>Clavicipitaceae</taxon>
        <taxon>Epichloe</taxon>
    </lineage>
</organism>
<feature type="transmembrane region" description="Helical" evidence="9">
    <location>
        <begin position="960"/>
        <end position="985"/>
    </location>
</feature>
<feature type="transmembrane region" description="Helical" evidence="9">
    <location>
        <begin position="190"/>
        <end position="208"/>
    </location>
</feature>
<evidence type="ECO:0000313" key="13">
    <source>
        <dbReference type="Proteomes" id="UP001562357"/>
    </source>
</evidence>
<evidence type="ECO:0000256" key="6">
    <source>
        <dbReference type="ARBA" id="ARBA00022989"/>
    </source>
</evidence>
<feature type="transmembrane region" description="Helical" evidence="9">
    <location>
        <begin position="127"/>
        <end position="147"/>
    </location>
</feature>
<feature type="transmembrane region" description="Helical" evidence="9">
    <location>
        <begin position="63"/>
        <end position="82"/>
    </location>
</feature>
<dbReference type="InterPro" id="IPR050173">
    <property type="entry name" value="ABC_transporter_C-like"/>
</dbReference>
<dbReference type="EMBL" id="BAAFGZ010000001">
    <property type="protein sequence ID" value="GAB0131599.1"/>
    <property type="molecule type" value="Genomic_DNA"/>
</dbReference>
<name>A0ABQ0CDS8_9HYPO</name>
<feature type="domain" description="ABC transmembrane type-1" evidence="11">
    <location>
        <begin position="928"/>
        <end position="1204"/>
    </location>
</feature>
<feature type="region of interest" description="Disordered" evidence="8">
    <location>
        <begin position="1221"/>
        <end position="1241"/>
    </location>
</feature>
<evidence type="ECO:0000259" key="10">
    <source>
        <dbReference type="PROSITE" id="PS50893"/>
    </source>
</evidence>
<feature type="region of interest" description="Disordered" evidence="8">
    <location>
        <begin position="854"/>
        <end position="883"/>
    </location>
</feature>
<evidence type="ECO:0000256" key="5">
    <source>
        <dbReference type="ARBA" id="ARBA00022840"/>
    </source>
</evidence>
<keyword evidence="13" id="KW-1185">Reference proteome</keyword>
<keyword evidence="2" id="KW-0813">Transport</keyword>
<feature type="domain" description="ABC transporter" evidence="10">
    <location>
        <begin position="1255"/>
        <end position="1512"/>
    </location>
</feature>
<feature type="domain" description="ABC transmembrane type-1" evidence="11">
    <location>
        <begin position="306"/>
        <end position="606"/>
    </location>
</feature>
<proteinExistence type="predicted"/>
<dbReference type="SUPFAM" id="SSF90123">
    <property type="entry name" value="ABC transporter transmembrane region"/>
    <property type="match status" value="2"/>
</dbReference>
<dbReference type="Proteomes" id="UP001562357">
    <property type="component" value="Unassembled WGS sequence"/>
</dbReference>
<dbReference type="Gene3D" id="3.40.50.300">
    <property type="entry name" value="P-loop containing nucleotide triphosphate hydrolases"/>
    <property type="match status" value="2"/>
</dbReference>
<feature type="transmembrane region" description="Helical" evidence="9">
    <location>
        <begin position="590"/>
        <end position="611"/>
    </location>
</feature>
<keyword evidence="5" id="KW-0067">ATP-binding</keyword>
<dbReference type="CDD" id="cd18596">
    <property type="entry name" value="ABC_6TM_VMR1_D1_like"/>
    <property type="match status" value="1"/>
</dbReference>
<dbReference type="InterPro" id="IPR017871">
    <property type="entry name" value="ABC_transporter-like_CS"/>
</dbReference>
<feature type="compositionally biased region" description="Acidic residues" evidence="8">
    <location>
        <begin position="1223"/>
        <end position="1241"/>
    </location>
</feature>
<feature type="transmembrane region" description="Helical" evidence="9">
    <location>
        <begin position="467"/>
        <end position="487"/>
    </location>
</feature>
<dbReference type="Gene3D" id="1.20.1560.10">
    <property type="entry name" value="ABC transporter type 1, transmembrane domain"/>
    <property type="match status" value="2"/>
</dbReference>
<evidence type="ECO:0000256" key="7">
    <source>
        <dbReference type="ARBA" id="ARBA00023136"/>
    </source>
</evidence>
<evidence type="ECO:0000256" key="9">
    <source>
        <dbReference type="SAM" id="Phobius"/>
    </source>
</evidence>
<evidence type="ECO:0000256" key="8">
    <source>
        <dbReference type="SAM" id="MobiDB-lite"/>
    </source>
</evidence>
<evidence type="ECO:0000256" key="3">
    <source>
        <dbReference type="ARBA" id="ARBA00022692"/>
    </source>
</evidence>
<dbReference type="InterPro" id="IPR003593">
    <property type="entry name" value="AAA+_ATPase"/>
</dbReference>